<gene>
    <name evidence="7" type="ORF">GCM10023225_05520</name>
</gene>
<evidence type="ECO:0000313" key="7">
    <source>
        <dbReference type="EMBL" id="GAA4965265.1"/>
    </source>
</evidence>
<feature type="region of interest" description="Disordered" evidence="5">
    <location>
        <begin position="1"/>
        <end position="23"/>
    </location>
</feature>
<comment type="pathway">
    <text evidence="1">Cell wall biogenesis; cell wall polysaccharide biosynthesis.</text>
</comment>
<dbReference type="Proteomes" id="UP001501195">
    <property type="component" value="Unassembled WGS sequence"/>
</dbReference>
<comment type="similarity">
    <text evidence="2">Belongs to the glycosyltransferase 2 family.</text>
</comment>
<dbReference type="PANTHER" id="PTHR43179:SF12">
    <property type="entry name" value="GALACTOFURANOSYLTRANSFERASE GLFT2"/>
    <property type="match status" value="1"/>
</dbReference>
<keyword evidence="8" id="KW-1185">Reference proteome</keyword>
<name>A0ABP9HAA3_9ACTN</name>
<evidence type="ECO:0000259" key="6">
    <source>
        <dbReference type="Pfam" id="PF00535"/>
    </source>
</evidence>
<evidence type="ECO:0000256" key="4">
    <source>
        <dbReference type="ARBA" id="ARBA00022679"/>
    </source>
</evidence>
<dbReference type="InterPro" id="IPR001173">
    <property type="entry name" value="Glyco_trans_2-like"/>
</dbReference>
<sequence length="352" mass="38127">MADGTAGRGAPQRHGAPAGRPAPAATADDVAIVVVTFNRADLLGGLLASIAAADERPGRVVVVDNASSDHTPDVLAAARDRLGDVLLVRRLETNTGGAGGFCEGVRTALEDGARWLWLMDDDVEVLPDGMARLLSWSGAFRVLHGRRWDHDGSPFFWQPEFNQLLGVPKIVGAPRFEPLGWSPASSGCFEGMFVHRSVVERIGLPDPRFFIGWDDAIYGWLASRATRSAVVDEFVLRRARDIRQLSIGTRQLNAGGDLTRYHIMRNRAHIARYFAAHGELFPAGFAVGTAFIFAKELVRLVVVERKVRGAGRLVRGWLDGRAVRRDPSWRPMPPFVPAAAAAEAGGAVTSTP</sequence>
<evidence type="ECO:0000256" key="5">
    <source>
        <dbReference type="SAM" id="MobiDB-lite"/>
    </source>
</evidence>
<dbReference type="Pfam" id="PF00535">
    <property type="entry name" value="Glycos_transf_2"/>
    <property type="match status" value="1"/>
</dbReference>
<accession>A0ABP9HAA3</accession>
<proteinExistence type="inferred from homology"/>
<keyword evidence="4" id="KW-0808">Transferase</keyword>
<evidence type="ECO:0000256" key="2">
    <source>
        <dbReference type="ARBA" id="ARBA00006739"/>
    </source>
</evidence>
<evidence type="ECO:0000256" key="1">
    <source>
        <dbReference type="ARBA" id="ARBA00004776"/>
    </source>
</evidence>
<feature type="compositionally biased region" description="Low complexity" evidence="5">
    <location>
        <begin position="8"/>
        <end position="23"/>
    </location>
</feature>
<dbReference type="PANTHER" id="PTHR43179">
    <property type="entry name" value="RHAMNOSYLTRANSFERASE WBBL"/>
    <property type="match status" value="1"/>
</dbReference>
<reference evidence="8" key="1">
    <citation type="journal article" date="2019" name="Int. J. Syst. Evol. Microbiol.">
        <title>The Global Catalogue of Microorganisms (GCM) 10K type strain sequencing project: providing services to taxonomists for standard genome sequencing and annotation.</title>
        <authorList>
            <consortium name="The Broad Institute Genomics Platform"/>
            <consortium name="The Broad Institute Genome Sequencing Center for Infectious Disease"/>
            <person name="Wu L."/>
            <person name="Ma J."/>
        </authorList>
    </citation>
    <scope>NUCLEOTIDE SEQUENCE [LARGE SCALE GENOMIC DNA]</scope>
    <source>
        <strain evidence="8">JCM 18126</strain>
    </source>
</reference>
<protein>
    <submittedName>
        <fullName evidence="7">Glycosyltransferase family 2 protein</fullName>
    </submittedName>
</protein>
<keyword evidence="3" id="KW-0328">Glycosyltransferase</keyword>
<dbReference type="Gene3D" id="3.90.550.10">
    <property type="entry name" value="Spore Coat Polysaccharide Biosynthesis Protein SpsA, Chain A"/>
    <property type="match status" value="1"/>
</dbReference>
<comment type="caution">
    <text evidence="7">The sequence shown here is derived from an EMBL/GenBank/DDBJ whole genome shotgun (WGS) entry which is preliminary data.</text>
</comment>
<dbReference type="EMBL" id="BAABIL010000056">
    <property type="protein sequence ID" value="GAA4965265.1"/>
    <property type="molecule type" value="Genomic_DNA"/>
</dbReference>
<evidence type="ECO:0000313" key="8">
    <source>
        <dbReference type="Proteomes" id="UP001501195"/>
    </source>
</evidence>
<organism evidence="7 8">
    <name type="scientific">Kineococcus glutinatus</name>
    <dbReference type="NCBI Taxonomy" id="1070872"/>
    <lineage>
        <taxon>Bacteria</taxon>
        <taxon>Bacillati</taxon>
        <taxon>Actinomycetota</taxon>
        <taxon>Actinomycetes</taxon>
        <taxon>Kineosporiales</taxon>
        <taxon>Kineosporiaceae</taxon>
        <taxon>Kineococcus</taxon>
    </lineage>
</organism>
<feature type="domain" description="Glycosyltransferase 2-like" evidence="6">
    <location>
        <begin position="32"/>
        <end position="160"/>
    </location>
</feature>
<evidence type="ECO:0000256" key="3">
    <source>
        <dbReference type="ARBA" id="ARBA00022676"/>
    </source>
</evidence>
<dbReference type="InterPro" id="IPR029044">
    <property type="entry name" value="Nucleotide-diphossugar_trans"/>
</dbReference>
<dbReference type="SUPFAM" id="SSF53448">
    <property type="entry name" value="Nucleotide-diphospho-sugar transferases"/>
    <property type="match status" value="1"/>
</dbReference>